<sequence>MLFVSLILGLVSSALAVTHSGDGTFTTFGLGACGFTNDNSQLVVGVSTAFYNDFPGATPNPNNNPICGRTITATFQGKSVTVEVVDKCTGCAMFDLNFSPAAFDKLANESVGRIHNVSWQLNGGGE</sequence>
<evidence type="ECO:0000256" key="1">
    <source>
        <dbReference type="ARBA" id="ARBA00022729"/>
    </source>
</evidence>
<evidence type="ECO:0000313" key="3">
    <source>
        <dbReference type="EMBL" id="KZS97053.1"/>
    </source>
</evidence>
<protein>
    <recommendedName>
        <fullName evidence="5">RlpA-like protein double-psi beta-barrel domain-containing protein</fullName>
    </recommendedName>
</protein>
<proteinExistence type="predicted"/>
<dbReference type="InterPro" id="IPR036908">
    <property type="entry name" value="RlpA-like_sf"/>
</dbReference>
<feature type="signal peptide" evidence="2">
    <location>
        <begin position="1"/>
        <end position="16"/>
    </location>
</feature>
<dbReference type="AlphaFoldDB" id="A0A164YM98"/>
<dbReference type="InterPro" id="IPR051477">
    <property type="entry name" value="Expansin_CellWall"/>
</dbReference>
<reference evidence="3 4" key="1">
    <citation type="journal article" date="2016" name="Mol. Biol. Evol.">
        <title>Comparative Genomics of Early-Diverging Mushroom-Forming Fungi Provides Insights into the Origins of Lignocellulose Decay Capabilities.</title>
        <authorList>
            <person name="Nagy L.G."/>
            <person name="Riley R."/>
            <person name="Tritt A."/>
            <person name="Adam C."/>
            <person name="Daum C."/>
            <person name="Floudas D."/>
            <person name="Sun H."/>
            <person name="Yadav J.S."/>
            <person name="Pangilinan J."/>
            <person name="Larsson K.H."/>
            <person name="Matsuura K."/>
            <person name="Barry K."/>
            <person name="Labutti K."/>
            <person name="Kuo R."/>
            <person name="Ohm R.A."/>
            <person name="Bhattacharya S.S."/>
            <person name="Shirouzu T."/>
            <person name="Yoshinaga Y."/>
            <person name="Martin F.M."/>
            <person name="Grigoriev I.V."/>
            <person name="Hibbett D.S."/>
        </authorList>
    </citation>
    <scope>NUCLEOTIDE SEQUENCE [LARGE SCALE GENOMIC DNA]</scope>
    <source>
        <strain evidence="3 4">HHB9708</strain>
    </source>
</reference>
<gene>
    <name evidence="3" type="ORF">SISNIDRAFT_493299</name>
</gene>
<feature type="chain" id="PRO_5007854656" description="RlpA-like protein double-psi beta-barrel domain-containing protein" evidence="2">
    <location>
        <begin position="17"/>
        <end position="126"/>
    </location>
</feature>
<dbReference type="PANTHER" id="PTHR31836:SF28">
    <property type="entry name" value="SRCR DOMAIN-CONTAINING PROTEIN-RELATED"/>
    <property type="match status" value="1"/>
</dbReference>
<dbReference type="PANTHER" id="PTHR31836">
    <property type="match status" value="1"/>
</dbReference>
<dbReference type="CDD" id="cd22191">
    <property type="entry name" value="DPBB_RlpA_EXP_N-like"/>
    <property type="match status" value="1"/>
</dbReference>
<dbReference type="OrthoDB" id="623670at2759"/>
<dbReference type="Gene3D" id="2.40.40.10">
    <property type="entry name" value="RlpA-like domain"/>
    <property type="match status" value="1"/>
</dbReference>
<dbReference type="EMBL" id="KV419397">
    <property type="protein sequence ID" value="KZS97053.1"/>
    <property type="molecule type" value="Genomic_DNA"/>
</dbReference>
<accession>A0A164YM98</accession>
<dbReference type="STRING" id="1314777.A0A164YM98"/>
<dbReference type="SUPFAM" id="SSF50685">
    <property type="entry name" value="Barwin-like endoglucanases"/>
    <property type="match status" value="1"/>
</dbReference>
<keyword evidence="4" id="KW-1185">Reference proteome</keyword>
<evidence type="ECO:0000256" key="2">
    <source>
        <dbReference type="SAM" id="SignalP"/>
    </source>
</evidence>
<keyword evidence="1 2" id="KW-0732">Signal</keyword>
<name>A0A164YM98_9AGAM</name>
<dbReference type="Proteomes" id="UP000076722">
    <property type="component" value="Unassembled WGS sequence"/>
</dbReference>
<evidence type="ECO:0008006" key="5">
    <source>
        <dbReference type="Google" id="ProtNLM"/>
    </source>
</evidence>
<evidence type="ECO:0000313" key="4">
    <source>
        <dbReference type="Proteomes" id="UP000076722"/>
    </source>
</evidence>
<organism evidence="3 4">
    <name type="scientific">Sistotremastrum niveocremeum HHB9708</name>
    <dbReference type="NCBI Taxonomy" id="1314777"/>
    <lineage>
        <taxon>Eukaryota</taxon>
        <taxon>Fungi</taxon>
        <taxon>Dikarya</taxon>
        <taxon>Basidiomycota</taxon>
        <taxon>Agaricomycotina</taxon>
        <taxon>Agaricomycetes</taxon>
        <taxon>Sistotremastrales</taxon>
        <taxon>Sistotremastraceae</taxon>
        <taxon>Sertulicium</taxon>
        <taxon>Sertulicium niveocremeum</taxon>
    </lineage>
</organism>